<keyword evidence="1" id="KW-0812">Transmembrane</keyword>
<proteinExistence type="predicted"/>
<dbReference type="AlphaFoldDB" id="A0A1G8HIA6"/>
<feature type="transmembrane region" description="Helical" evidence="1">
    <location>
        <begin position="100"/>
        <end position="119"/>
    </location>
</feature>
<feature type="transmembrane region" description="Helical" evidence="1">
    <location>
        <begin position="150"/>
        <end position="169"/>
    </location>
</feature>
<dbReference type="SUPFAM" id="SSF49899">
    <property type="entry name" value="Concanavalin A-like lectins/glucanases"/>
    <property type="match status" value="1"/>
</dbReference>
<feature type="transmembrane region" description="Helical" evidence="1">
    <location>
        <begin position="75"/>
        <end position="94"/>
    </location>
</feature>
<feature type="transmembrane region" description="Helical" evidence="1">
    <location>
        <begin position="189"/>
        <end position="205"/>
    </location>
</feature>
<sequence length="936" mass="104882">MDTPNVMNKLYTALFIIALTAVFILCGLLLGLIPTIGLPSLGINIMTLGKVQDIADNSGILDFSLDSILYPYGGLVNEGFGIIFIAKLLMFLGISGLNALSITYFILFLISFSSLAILLKKITHNRIIVVLLTAVHFMSPFLMAQSGIPPIFFGVMMLPLSALCDFFLFKAVYEIEQMSHNLVRSDKPALIAWILLFSILVRLVISSIGWYSAVISAVGSCLFFIIYSFFRLNKANIKQLVLRYIVYIIIPWVIGMALILFLTPREAASFRSSMEFFNGNSVDMITLLFPGLSQALANILPSTSYFMGSGNSLTGDVTMWSNYLGYTMMIISLTLIFKKKYRNRITASLAITLLVTLILSLGPGLKVLGTVLQESSPNYSLSLDEVLVFPWSFIYKIFPLSSMRAVYRWLFVPKFVLLILSSVYLSKLYMSGKWQRAVSIILCVLCVVEFLPSRVITGDIFYQSRYYKMALEIKADTIDELQGIVTKENAISALCSYDFDSNGFLVAHIVEGLGIKTYAGAGDKALTLAKGYIPSDVLYLQQTAQPEDLAKYITIVKAKGLCDYVLLPKFALREDSYWWPSTNEVIEKTKKIADTVVELLEKEFTIYQTEHYTVIDLTDRGEEGRYLFSHESILETQSDNVIKEGKILGSEYALNINRKYKVDTTISIPDGDDSMYLLLYHRGLEHEVGELSVSLKLMDGNGSVLKTIEKMIPYGEDYSKYETGFDLGKGVSSVEVTVSNKDIPGCAVKSILFQSYSSGKVFRSNNEQIFEILGFSDVNNAKNVEVTSDEAVFSGDSYIIMTDQQADLGENIEISMDLWLNKDQMDEDDARIITKWNSWQKDMSFTIASKKESIAIIFSSDGTKWEGLFLDKDLIPTERWNNLRIAFNDGLIGIFVNDALVDKKQLTFSKMFVGNTNVEVGENIEGKIKNFHYNAD</sequence>
<dbReference type="EMBL" id="FNCP01000025">
    <property type="protein sequence ID" value="SDI06404.1"/>
    <property type="molecule type" value="Genomic_DNA"/>
</dbReference>
<protein>
    <submittedName>
        <fullName evidence="2">Uncharacterized protein</fullName>
    </submittedName>
</protein>
<gene>
    <name evidence="2" type="ORF">SAMN05443529_12557</name>
</gene>
<evidence type="ECO:0000256" key="1">
    <source>
        <dbReference type="SAM" id="Phobius"/>
    </source>
</evidence>
<feature type="transmembrane region" description="Helical" evidence="1">
    <location>
        <begin position="437"/>
        <end position="456"/>
    </location>
</feature>
<accession>A0A1G8HIA6</accession>
<reference evidence="3" key="1">
    <citation type="submission" date="2016-10" db="EMBL/GenBank/DDBJ databases">
        <authorList>
            <person name="Varghese N."/>
            <person name="Submissions S."/>
        </authorList>
    </citation>
    <scope>NUCLEOTIDE SEQUENCE [LARGE SCALE GENOMIC DNA]</scope>
    <source>
        <strain evidence="3">DSM 8344</strain>
    </source>
</reference>
<feature type="transmembrane region" description="Helical" evidence="1">
    <location>
        <begin position="406"/>
        <end position="425"/>
    </location>
</feature>
<feature type="transmembrane region" description="Helical" evidence="1">
    <location>
        <begin position="349"/>
        <end position="372"/>
    </location>
</feature>
<dbReference type="InterPro" id="IPR013320">
    <property type="entry name" value="ConA-like_dom_sf"/>
</dbReference>
<feature type="transmembrane region" description="Helical" evidence="1">
    <location>
        <begin position="242"/>
        <end position="262"/>
    </location>
</feature>
<feature type="transmembrane region" description="Helical" evidence="1">
    <location>
        <begin position="211"/>
        <end position="230"/>
    </location>
</feature>
<evidence type="ECO:0000313" key="3">
    <source>
        <dbReference type="Proteomes" id="UP000198656"/>
    </source>
</evidence>
<organism evidence="2 3">
    <name type="scientific">Desulfosporosinus hippei DSM 8344</name>
    <dbReference type="NCBI Taxonomy" id="1121419"/>
    <lineage>
        <taxon>Bacteria</taxon>
        <taxon>Bacillati</taxon>
        <taxon>Bacillota</taxon>
        <taxon>Clostridia</taxon>
        <taxon>Eubacteriales</taxon>
        <taxon>Desulfitobacteriaceae</taxon>
        <taxon>Desulfosporosinus</taxon>
    </lineage>
</organism>
<dbReference type="STRING" id="1121419.SAMN05443529_12557"/>
<feature type="transmembrane region" description="Helical" evidence="1">
    <location>
        <begin position="320"/>
        <end position="337"/>
    </location>
</feature>
<keyword evidence="3" id="KW-1185">Reference proteome</keyword>
<keyword evidence="1" id="KW-0472">Membrane</keyword>
<feature type="transmembrane region" description="Helical" evidence="1">
    <location>
        <begin position="12"/>
        <end position="33"/>
    </location>
</feature>
<name>A0A1G8HIA6_9FIRM</name>
<dbReference type="RefSeq" id="WP_092335072.1">
    <property type="nucleotide sequence ID" value="NZ_FNCP01000025.1"/>
</dbReference>
<dbReference type="Proteomes" id="UP000198656">
    <property type="component" value="Unassembled WGS sequence"/>
</dbReference>
<dbReference type="OrthoDB" id="9767863at2"/>
<evidence type="ECO:0000313" key="2">
    <source>
        <dbReference type="EMBL" id="SDI06404.1"/>
    </source>
</evidence>
<keyword evidence="1" id="KW-1133">Transmembrane helix</keyword>